<reference evidence="2 3" key="1">
    <citation type="submission" date="2014-10" db="EMBL/GenBank/DDBJ databases">
        <authorList>
            <person name="Seo M.-J."/>
            <person name="Seok Y.J."/>
            <person name="Cha I.-T."/>
        </authorList>
    </citation>
    <scope>NUCLEOTIDE SEQUENCE [LARGE SCALE GENOMIC DNA]</scope>
    <source>
        <strain evidence="2 3">NEU</strain>
    </source>
</reference>
<feature type="compositionally biased region" description="Basic and acidic residues" evidence="1">
    <location>
        <begin position="45"/>
        <end position="54"/>
    </location>
</feature>
<evidence type="ECO:0000313" key="3">
    <source>
        <dbReference type="Proteomes" id="UP000180246"/>
    </source>
</evidence>
<organism evidence="2 3">
    <name type="scientific">Massilia timonae</name>
    <dbReference type="NCBI Taxonomy" id="47229"/>
    <lineage>
        <taxon>Bacteria</taxon>
        <taxon>Pseudomonadati</taxon>
        <taxon>Pseudomonadota</taxon>
        <taxon>Betaproteobacteria</taxon>
        <taxon>Burkholderiales</taxon>
        <taxon>Oxalobacteraceae</taxon>
        <taxon>Telluria group</taxon>
        <taxon>Massilia</taxon>
    </lineage>
</organism>
<dbReference type="EMBL" id="JRYB01000001">
    <property type="protein sequence ID" value="OIJ42210.1"/>
    <property type="molecule type" value="Genomic_DNA"/>
</dbReference>
<evidence type="ECO:0000256" key="1">
    <source>
        <dbReference type="SAM" id="MobiDB-lite"/>
    </source>
</evidence>
<protein>
    <submittedName>
        <fullName evidence="2">Uncharacterized protein</fullName>
    </submittedName>
</protein>
<dbReference type="AlphaFoldDB" id="A0A1S2NBP2"/>
<dbReference type="Proteomes" id="UP000180246">
    <property type="component" value="Unassembled WGS sequence"/>
</dbReference>
<name>A0A1S2NBP2_9BURK</name>
<feature type="region of interest" description="Disordered" evidence="1">
    <location>
        <begin position="45"/>
        <end position="68"/>
    </location>
</feature>
<sequence length="68" mass="7652">MAIAHVTGFPFHLPADEQEGTIHLIGRDSNAKFDQLSPHYFLAGEREAAQRGDQQRPIGPKNKSHRFI</sequence>
<accession>A0A1S2NBP2</accession>
<evidence type="ECO:0000313" key="2">
    <source>
        <dbReference type="EMBL" id="OIJ42210.1"/>
    </source>
</evidence>
<proteinExistence type="predicted"/>
<gene>
    <name evidence="2" type="ORF">LO55_1611</name>
</gene>
<comment type="caution">
    <text evidence="2">The sequence shown here is derived from an EMBL/GenBank/DDBJ whole genome shotgun (WGS) entry which is preliminary data.</text>
</comment>